<dbReference type="EMBL" id="CABWKZ010000017">
    <property type="protein sequence ID" value="VXA55766.1"/>
    <property type="molecule type" value="Genomic_DNA"/>
</dbReference>
<accession>A0A653K6X9</accession>
<dbReference type="AlphaFoldDB" id="A0A653K6X9"/>
<evidence type="ECO:0000313" key="2">
    <source>
        <dbReference type="Proteomes" id="UP000430404"/>
    </source>
</evidence>
<protein>
    <submittedName>
        <fullName evidence="1">Uncharacterized protein</fullName>
    </submittedName>
</protein>
<name>A0A653K6X9_9GAMM</name>
<gene>
    <name evidence="1" type="ORF">ACI8B_240090</name>
</gene>
<organism evidence="1 2">
    <name type="scientific">Acinetobacter proteolyticus</name>
    <dbReference type="NCBI Taxonomy" id="1776741"/>
    <lineage>
        <taxon>Bacteria</taxon>
        <taxon>Pseudomonadati</taxon>
        <taxon>Pseudomonadota</taxon>
        <taxon>Gammaproteobacteria</taxon>
        <taxon>Moraxellales</taxon>
        <taxon>Moraxellaceae</taxon>
        <taxon>Acinetobacter</taxon>
    </lineage>
</organism>
<sequence length="39" mass="4532">MRDCCMNLIQNINIQGALKRRELKISLCFTLKSSVKYVT</sequence>
<reference evidence="1 2" key="1">
    <citation type="submission" date="2019-10" db="EMBL/GenBank/DDBJ databases">
        <authorList>
            <person name="Karimi E."/>
        </authorList>
    </citation>
    <scope>NUCLEOTIDE SEQUENCE [LARGE SCALE GENOMIC DNA]</scope>
    <source>
        <strain evidence="1">Acinetobacter sp. 8BE</strain>
    </source>
</reference>
<dbReference type="Proteomes" id="UP000430404">
    <property type="component" value="Unassembled WGS sequence"/>
</dbReference>
<evidence type="ECO:0000313" key="1">
    <source>
        <dbReference type="EMBL" id="VXA55766.1"/>
    </source>
</evidence>
<proteinExistence type="predicted"/>